<keyword evidence="1" id="KW-0472">Membrane</keyword>
<evidence type="ECO:0000313" key="2">
    <source>
        <dbReference type="EMBL" id="OBJ86735.1"/>
    </source>
</evidence>
<keyword evidence="1" id="KW-0812">Transmembrane</keyword>
<dbReference type="Proteomes" id="UP000093925">
    <property type="component" value="Unassembled WGS sequence"/>
</dbReference>
<protein>
    <submittedName>
        <fullName evidence="2">Uncharacterized protein</fullName>
    </submittedName>
</protein>
<accession>A0A1A3KNY9</accession>
<dbReference type="AlphaFoldDB" id="A0A1A3KNY9"/>
<feature type="transmembrane region" description="Helical" evidence="1">
    <location>
        <begin position="242"/>
        <end position="260"/>
    </location>
</feature>
<feature type="transmembrane region" description="Helical" evidence="1">
    <location>
        <begin position="42"/>
        <end position="60"/>
    </location>
</feature>
<sequence>MEQPKARRGVGDALDGFLKSPFSGIAPWALLSILSAPGRFEIAVASALAFSVLILLVGLARGIKIHLLEVFGAVFFAALAIVGLFATDSVLRFLEVWAGELTNISLALFAWFTVLIRRPFTMAYAKDTTPQEYWDSPLFKRINNVITAVWASAFTFAAAAGFFGDAVLQDAGNFWTGWILQLAAIFFAIAFTEFYPDYASAMFDLDNGEAAEVPSMLQMVEWLPTFIVVTGVVGLVTDSVDFLLGIGLIIGGSVASGILAKFSGAK</sequence>
<name>A0A1A3KNY9_MYCAS</name>
<feature type="transmembrane region" description="Helical" evidence="1">
    <location>
        <begin position="67"/>
        <end position="85"/>
    </location>
</feature>
<gene>
    <name evidence="2" type="ORF">A5640_10205</name>
</gene>
<keyword evidence="1" id="KW-1133">Transmembrane helix</keyword>
<comment type="caution">
    <text evidence="2">The sequence shown here is derived from an EMBL/GenBank/DDBJ whole genome shotgun (WGS) entry which is preliminary data.</text>
</comment>
<proteinExistence type="predicted"/>
<feature type="transmembrane region" description="Helical" evidence="1">
    <location>
        <begin position="216"/>
        <end position="236"/>
    </location>
</feature>
<organism evidence="2 3">
    <name type="scientific">Mycobacterium asiaticum</name>
    <dbReference type="NCBI Taxonomy" id="1790"/>
    <lineage>
        <taxon>Bacteria</taxon>
        <taxon>Bacillati</taxon>
        <taxon>Actinomycetota</taxon>
        <taxon>Actinomycetes</taxon>
        <taxon>Mycobacteriales</taxon>
        <taxon>Mycobacteriaceae</taxon>
        <taxon>Mycobacterium</taxon>
    </lineage>
</organism>
<feature type="transmembrane region" description="Helical" evidence="1">
    <location>
        <begin position="175"/>
        <end position="195"/>
    </location>
</feature>
<reference evidence="2 3" key="1">
    <citation type="submission" date="2016-06" db="EMBL/GenBank/DDBJ databases">
        <authorList>
            <person name="Kjaerup R.B."/>
            <person name="Dalgaard T.S."/>
            <person name="Juul-Madsen H.R."/>
        </authorList>
    </citation>
    <scope>NUCLEOTIDE SEQUENCE [LARGE SCALE GENOMIC DNA]</scope>
    <source>
        <strain evidence="2 3">1276495.2</strain>
    </source>
</reference>
<evidence type="ECO:0000256" key="1">
    <source>
        <dbReference type="SAM" id="Phobius"/>
    </source>
</evidence>
<feature type="transmembrane region" description="Helical" evidence="1">
    <location>
        <begin position="97"/>
        <end position="116"/>
    </location>
</feature>
<evidence type="ECO:0000313" key="3">
    <source>
        <dbReference type="Proteomes" id="UP000093925"/>
    </source>
</evidence>
<dbReference type="EMBL" id="LZLM01000058">
    <property type="protein sequence ID" value="OBJ86735.1"/>
    <property type="molecule type" value="Genomic_DNA"/>
</dbReference>
<feature type="transmembrane region" description="Helical" evidence="1">
    <location>
        <begin position="145"/>
        <end position="163"/>
    </location>
</feature>